<dbReference type="Proteomes" id="UP001321421">
    <property type="component" value="Chromosome"/>
</dbReference>
<keyword evidence="14" id="KW-1185">Reference proteome</keyword>
<keyword evidence="4 10" id="KW-0812">Transmembrane</keyword>
<evidence type="ECO:0000256" key="4">
    <source>
        <dbReference type="ARBA" id="ARBA00022692"/>
    </source>
</evidence>
<feature type="transmembrane region" description="Helical" evidence="10">
    <location>
        <begin position="742"/>
        <end position="764"/>
    </location>
</feature>
<evidence type="ECO:0000256" key="5">
    <source>
        <dbReference type="ARBA" id="ARBA00022741"/>
    </source>
</evidence>
<dbReference type="Gene3D" id="2.60.200.20">
    <property type="match status" value="2"/>
</dbReference>
<dbReference type="PROSITE" id="PS50893">
    <property type="entry name" value="ABC_TRANSPORTER_2"/>
    <property type="match status" value="1"/>
</dbReference>
<keyword evidence="7 10" id="KW-1133">Transmembrane helix</keyword>
<dbReference type="InterPro" id="IPR008984">
    <property type="entry name" value="SMAD_FHA_dom_sf"/>
</dbReference>
<evidence type="ECO:0000256" key="1">
    <source>
        <dbReference type="ARBA" id="ARBA00004141"/>
    </source>
</evidence>
<feature type="compositionally biased region" description="Low complexity" evidence="9">
    <location>
        <begin position="114"/>
        <end position="126"/>
    </location>
</feature>
<evidence type="ECO:0000259" key="11">
    <source>
        <dbReference type="PROSITE" id="PS50006"/>
    </source>
</evidence>
<organism evidence="13 14">
    <name type="scientific">Barrientosiimonas endolithica</name>
    <dbReference type="NCBI Taxonomy" id="1535208"/>
    <lineage>
        <taxon>Bacteria</taxon>
        <taxon>Bacillati</taxon>
        <taxon>Actinomycetota</taxon>
        <taxon>Actinomycetes</taxon>
        <taxon>Micrococcales</taxon>
        <taxon>Dermacoccaceae</taxon>
        <taxon>Barrientosiimonas</taxon>
    </lineage>
</organism>
<dbReference type="Pfam" id="PF01061">
    <property type="entry name" value="ABC2_membrane"/>
    <property type="match status" value="1"/>
</dbReference>
<feature type="domain" description="FHA" evidence="11">
    <location>
        <begin position="268"/>
        <end position="317"/>
    </location>
</feature>
<keyword evidence="3" id="KW-0597">Phosphoprotein</keyword>
<feature type="transmembrane region" description="Helical" evidence="10">
    <location>
        <begin position="815"/>
        <end position="834"/>
    </location>
</feature>
<feature type="compositionally biased region" description="Gly residues" evidence="9">
    <location>
        <begin position="127"/>
        <end position="139"/>
    </location>
</feature>
<keyword evidence="8 10" id="KW-0472">Membrane</keyword>
<dbReference type="PROSITE" id="PS50006">
    <property type="entry name" value="FHA_DOMAIN"/>
    <property type="match status" value="2"/>
</dbReference>
<keyword evidence="2" id="KW-0813">Transport</keyword>
<keyword evidence="5" id="KW-0547">Nucleotide-binding</keyword>
<dbReference type="SUPFAM" id="SSF52540">
    <property type="entry name" value="P-loop containing nucleoside triphosphate hydrolases"/>
    <property type="match status" value="1"/>
</dbReference>
<dbReference type="SUPFAM" id="SSF49879">
    <property type="entry name" value="SMAD/FHA domain"/>
    <property type="match status" value="2"/>
</dbReference>
<dbReference type="EMBL" id="AP027735">
    <property type="protein sequence ID" value="BDZ57169.1"/>
    <property type="molecule type" value="Genomic_DNA"/>
</dbReference>
<dbReference type="InterPro" id="IPR027417">
    <property type="entry name" value="P-loop_NTPase"/>
</dbReference>
<accession>A0ABN6YI63</accession>
<dbReference type="Pfam" id="PF00498">
    <property type="entry name" value="FHA"/>
    <property type="match status" value="2"/>
</dbReference>
<evidence type="ECO:0000256" key="9">
    <source>
        <dbReference type="SAM" id="MobiDB-lite"/>
    </source>
</evidence>
<dbReference type="PANTHER" id="PTHR48041:SF139">
    <property type="entry name" value="PROTEIN SCARLET"/>
    <property type="match status" value="1"/>
</dbReference>
<feature type="domain" description="FHA" evidence="11">
    <location>
        <begin position="31"/>
        <end position="80"/>
    </location>
</feature>
<feature type="transmembrane region" description="Helical" evidence="10">
    <location>
        <begin position="893"/>
        <end position="916"/>
    </location>
</feature>
<dbReference type="RefSeq" id="WP_289232396.1">
    <property type="nucleotide sequence ID" value="NZ_AP027735.1"/>
</dbReference>
<feature type="compositionally biased region" description="Low complexity" evidence="9">
    <location>
        <begin position="144"/>
        <end position="162"/>
    </location>
</feature>
<evidence type="ECO:0000313" key="13">
    <source>
        <dbReference type="EMBL" id="BDZ57169.1"/>
    </source>
</evidence>
<dbReference type="InterPro" id="IPR013525">
    <property type="entry name" value="ABC2_TM"/>
</dbReference>
<keyword evidence="6 13" id="KW-0067">ATP-binding</keyword>
<proteinExistence type="predicted"/>
<name>A0ABN6YI63_9MICO</name>
<dbReference type="SMART" id="SM00382">
    <property type="entry name" value="AAA"/>
    <property type="match status" value="1"/>
</dbReference>
<feature type="region of interest" description="Disordered" evidence="9">
    <location>
        <begin position="610"/>
        <end position="636"/>
    </location>
</feature>
<feature type="compositionally biased region" description="Low complexity" evidence="9">
    <location>
        <begin position="179"/>
        <end position="197"/>
    </location>
</feature>
<protein>
    <submittedName>
        <fullName evidence="13">ABC transporter, ATP-binding protein</fullName>
    </submittedName>
</protein>
<evidence type="ECO:0000259" key="12">
    <source>
        <dbReference type="PROSITE" id="PS50893"/>
    </source>
</evidence>
<gene>
    <name evidence="13" type="ORF">GCM10025872_08260</name>
</gene>
<dbReference type="InterPro" id="IPR000253">
    <property type="entry name" value="FHA_dom"/>
</dbReference>
<dbReference type="Pfam" id="PF00005">
    <property type="entry name" value="ABC_tran"/>
    <property type="match status" value="1"/>
</dbReference>
<comment type="subcellular location">
    <subcellularLocation>
        <location evidence="1">Membrane</location>
        <topology evidence="1">Multi-pass membrane protein</topology>
    </subcellularLocation>
</comment>
<dbReference type="CDD" id="cd00060">
    <property type="entry name" value="FHA"/>
    <property type="match status" value="2"/>
</dbReference>
<feature type="transmembrane region" description="Helical" evidence="10">
    <location>
        <begin position="784"/>
        <end position="803"/>
    </location>
</feature>
<dbReference type="InterPro" id="IPR050352">
    <property type="entry name" value="ABCG_transporters"/>
</dbReference>
<feature type="domain" description="ABC transporter" evidence="12">
    <location>
        <begin position="346"/>
        <end position="587"/>
    </location>
</feature>
<evidence type="ECO:0000256" key="10">
    <source>
        <dbReference type="SAM" id="Phobius"/>
    </source>
</evidence>
<reference evidence="14" key="1">
    <citation type="journal article" date="2019" name="Int. J. Syst. Evol. Microbiol.">
        <title>The Global Catalogue of Microorganisms (GCM) 10K type strain sequencing project: providing services to taxonomists for standard genome sequencing and annotation.</title>
        <authorList>
            <consortium name="The Broad Institute Genomics Platform"/>
            <consortium name="The Broad Institute Genome Sequencing Center for Infectious Disease"/>
            <person name="Wu L."/>
            <person name="Ma J."/>
        </authorList>
    </citation>
    <scope>NUCLEOTIDE SEQUENCE [LARGE SCALE GENOMIC DNA]</scope>
    <source>
        <strain evidence="14">NBRC 110608</strain>
    </source>
</reference>
<dbReference type="GO" id="GO:0005524">
    <property type="term" value="F:ATP binding"/>
    <property type="evidence" value="ECO:0007669"/>
    <property type="project" value="UniProtKB-KW"/>
</dbReference>
<evidence type="ECO:0000313" key="14">
    <source>
        <dbReference type="Proteomes" id="UP001321421"/>
    </source>
</evidence>
<dbReference type="PANTHER" id="PTHR48041">
    <property type="entry name" value="ABC TRANSPORTER G FAMILY MEMBER 28"/>
    <property type="match status" value="1"/>
</dbReference>
<evidence type="ECO:0000256" key="2">
    <source>
        <dbReference type="ARBA" id="ARBA00022448"/>
    </source>
</evidence>
<dbReference type="SMART" id="SM00240">
    <property type="entry name" value="FHA"/>
    <property type="match status" value="2"/>
</dbReference>
<sequence length="921" mass="97434">MTQPTNGPAEPTSLRLVFDGRASTVSPGQRFVIGRDRGCDLTVVDSRVSRRHAEVRHEGGAWVVVDLGSSNGTYVGARRIAPQSPAPIGQGGSLRLGAADGPQVRAQVMPGGSAPRPQQGTPRQGGAQPGGAQPGGARPGNGHPSGPLPGRAGRPAPAVADPTDVRPGAAAPARPTPAQPAQAPQTAAPKAAPQQAASSRVSQPLPQHRPAATVPDAPGQHAGVVFERWTLPSGPISADQGGGHATVTGQVPQVMPTATTGTAGGQVLTIGRGLENQIVVDDLLASRQHVRLTPRPGGFDVQDLDSRNGTYVNGQKVDHAFLGEGGLLAVGHSRFTVRHGQLVASVDEGDVNFVANHLTFKLGNGKVLLDDVSFALDGSSLLAVIGPSGAGKSTLLKALTGSQQATEGEVYYDGRDLYENYQDLRHRIGVVPQDDVVHRQLTVKQALRYAAELRFPDDLDAHLRDQRVDEVMAELDLTAHAETRVDKLSGGQRKRTSVALELLTRPSLLFLDEPTSGLDPGLDKQVMRTLRDLADGGRTVVVITHSVANLGVCDKVLLLAPGGKVAYFGPPDGLLRFFGASDHADVFTAVARDPEGVKLRFRDSPLMEEQVSAPLRAPRPHTGPPEKPPRQQSIPSQLSTLARRHLKVILADKGYAAFMLLMPVVLAVITMVVPGSFGLGPQPATDANGQPTVIASEPLQILVVLIVGAIFMGTAASVRELVSERAIFLREKAVGLSSQAYLWGKLVIFGLLTLIQSALLVSLVLLVKNKPADAILLGSPTLELIIVCWFTAFSAVSLGLLMSSFVKTSEQVMPLLVVSVMAQLVLCGGLFPVTGRPVLEQLSWITPSRWGYAGSAAVVNIREIFTRPDPDNPGQNKIFGDADDPLWQHTPSMFLLALGMLALIGLVMAACTLWRINREDD</sequence>
<dbReference type="InterPro" id="IPR003593">
    <property type="entry name" value="AAA+_ATPase"/>
</dbReference>
<feature type="region of interest" description="Disordered" evidence="9">
    <location>
        <begin position="105"/>
        <end position="218"/>
    </location>
</feature>
<dbReference type="InterPro" id="IPR003439">
    <property type="entry name" value="ABC_transporter-like_ATP-bd"/>
</dbReference>
<evidence type="ECO:0000256" key="6">
    <source>
        <dbReference type="ARBA" id="ARBA00022840"/>
    </source>
</evidence>
<evidence type="ECO:0000256" key="7">
    <source>
        <dbReference type="ARBA" id="ARBA00022989"/>
    </source>
</evidence>
<evidence type="ECO:0000256" key="3">
    <source>
        <dbReference type="ARBA" id="ARBA00022553"/>
    </source>
</evidence>
<feature type="transmembrane region" description="Helical" evidence="10">
    <location>
        <begin position="654"/>
        <end position="679"/>
    </location>
</feature>
<feature type="transmembrane region" description="Helical" evidence="10">
    <location>
        <begin position="699"/>
        <end position="722"/>
    </location>
</feature>
<evidence type="ECO:0000256" key="8">
    <source>
        <dbReference type="ARBA" id="ARBA00023136"/>
    </source>
</evidence>
<dbReference type="Gene3D" id="3.40.50.300">
    <property type="entry name" value="P-loop containing nucleotide triphosphate hydrolases"/>
    <property type="match status" value="1"/>
</dbReference>